<evidence type="ECO:0000313" key="2">
    <source>
        <dbReference type="Proteomes" id="UP000000628"/>
    </source>
</evidence>
<keyword evidence="2" id="KW-1185">Reference proteome</keyword>
<accession>C7R247</accession>
<dbReference type="STRING" id="471856.Jden_2300"/>
<dbReference type="HOGENOM" id="CLU_3044262_0_0_11"/>
<sequence>MTSTPTGVPIIQCGTCNRTHPQGRAHCTQCGQASLFLAHGKCRNCQRHNNQEDQ</sequence>
<name>C7R247_JONDD</name>
<protein>
    <submittedName>
        <fullName evidence="1">Uncharacterized protein</fullName>
    </submittedName>
</protein>
<dbReference type="RefSeq" id="WP_015772547.1">
    <property type="nucleotide sequence ID" value="NC_013174.1"/>
</dbReference>
<organism evidence="1 2">
    <name type="scientific">Jonesia denitrificans (strain ATCC 14870 / DSM 20603 / BCRC 15368 / CIP 55.134 / JCM 11481 / NBRC 15587 / NCTC 10816 / Prevot 55134)</name>
    <name type="common">Listeria denitrificans</name>
    <dbReference type="NCBI Taxonomy" id="471856"/>
    <lineage>
        <taxon>Bacteria</taxon>
        <taxon>Bacillati</taxon>
        <taxon>Actinomycetota</taxon>
        <taxon>Actinomycetes</taxon>
        <taxon>Micrococcales</taxon>
        <taxon>Jonesiaceae</taxon>
        <taxon>Jonesia</taxon>
    </lineage>
</organism>
<reference evidence="1 2" key="1">
    <citation type="journal article" date="2009" name="Stand. Genomic Sci.">
        <title>Complete genome sequence of Jonesia denitrificans type strain (Prevot 55134).</title>
        <authorList>
            <person name="Pukall R."/>
            <person name="Gehrich-Schroter G."/>
            <person name="Lapidus A."/>
            <person name="Nolan M."/>
            <person name="Glavina Del Rio T."/>
            <person name="Lucas S."/>
            <person name="Chen F."/>
            <person name="Tice H."/>
            <person name="Pitluck S."/>
            <person name="Cheng J.F."/>
            <person name="Copeland A."/>
            <person name="Saunders E."/>
            <person name="Brettin T."/>
            <person name="Detter J.C."/>
            <person name="Bruce D."/>
            <person name="Goodwin L."/>
            <person name="Pati A."/>
            <person name="Ivanova N."/>
            <person name="Mavromatis K."/>
            <person name="Ovchinnikova G."/>
            <person name="Chen A."/>
            <person name="Palaniappan K."/>
            <person name="Land M."/>
            <person name="Hauser L."/>
            <person name="Chang Y.J."/>
            <person name="Jeffries C.D."/>
            <person name="Chain P."/>
            <person name="Goker M."/>
            <person name="Bristow J."/>
            <person name="Eisen J.A."/>
            <person name="Markowitz V."/>
            <person name="Hugenholtz P."/>
            <person name="Kyrpides N.C."/>
            <person name="Klenk H.P."/>
            <person name="Han C."/>
        </authorList>
    </citation>
    <scope>NUCLEOTIDE SEQUENCE [LARGE SCALE GENOMIC DNA]</scope>
    <source>
        <strain evidence="2">ATCC 14870 / DSM 20603 / BCRC 15368 / CIP 55.134 / JCM 11481 / NBRC 15587 / NCTC 10816 / Prevot 55134</strain>
    </source>
</reference>
<dbReference type="AlphaFoldDB" id="C7R247"/>
<dbReference type="EMBL" id="CP001706">
    <property type="protein sequence ID" value="ACV09935.1"/>
    <property type="molecule type" value="Genomic_DNA"/>
</dbReference>
<dbReference type="KEGG" id="jde:Jden_2300"/>
<evidence type="ECO:0000313" key="1">
    <source>
        <dbReference type="EMBL" id="ACV09935.1"/>
    </source>
</evidence>
<gene>
    <name evidence="1" type="ordered locus">Jden_2300</name>
</gene>
<dbReference type="Proteomes" id="UP000000628">
    <property type="component" value="Chromosome"/>
</dbReference>
<proteinExistence type="predicted"/>